<evidence type="ECO:0000313" key="2">
    <source>
        <dbReference type="EnsemblMetazoa" id="ACOM029736-PA.1"/>
    </source>
</evidence>
<name>A0A8W7PED1_ANOCL</name>
<dbReference type="EnsemblMetazoa" id="ACOM029736-RA">
    <property type="protein sequence ID" value="ACOM029736-PA.1"/>
    <property type="gene ID" value="ACOM029736"/>
</dbReference>
<proteinExistence type="predicted"/>
<reference evidence="2" key="1">
    <citation type="submission" date="2022-08" db="UniProtKB">
        <authorList>
            <consortium name="EnsemblMetazoa"/>
        </authorList>
    </citation>
    <scope>IDENTIFICATION</scope>
</reference>
<organism evidence="2">
    <name type="scientific">Anopheles coluzzii</name>
    <name type="common">African malaria mosquito</name>
    <dbReference type="NCBI Taxonomy" id="1518534"/>
    <lineage>
        <taxon>Eukaryota</taxon>
        <taxon>Metazoa</taxon>
        <taxon>Ecdysozoa</taxon>
        <taxon>Arthropoda</taxon>
        <taxon>Hexapoda</taxon>
        <taxon>Insecta</taxon>
        <taxon>Pterygota</taxon>
        <taxon>Neoptera</taxon>
        <taxon>Endopterygota</taxon>
        <taxon>Diptera</taxon>
        <taxon>Nematocera</taxon>
        <taxon>Culicoidea</taxon>
        <taxon>Culicidae</taxon>
        <taxon>Anophelinae</taxon>
        <taxon>Anopheles</taxon>
    </lineage>
</organism>
<accession>A0A8W7PED1</accession>
<feature type="region of interest" description="Disordered" evidence="1">
    <location>
        <begin position="81"/>
        <end position="102"/>
    </location>
</feature>
<sequence length="102" mass="11559">MRSHQHYHPINGHFDEVESANTTYLCAMCLPLVVHSTAGNYLLPQPIARSVRQSLWCDYGIVGESFVSRIRDVKDRNAEISSVRDEEELEINSGRAKESVRA</sequence>
<protein>
    <submittedName>
        <fullName evidence="2">Uncharacterized protein</fullName>
    </submittedName>
</protein>
<dbReference type="Proteomes" id="UP000075882">
    <property type="component" value="Unassembled WGS sequence"/>
</dbReference>
<evidence type="ECO:0000256" key="1">
    <source>
        <dbReference type="SAM" id="MobiDB-lite"/>
    </source>
</evidence>
<dbReference type="AlphaFoldDB" id="A0A8W7PED1"/>